<keyword evidence="3" id="KW-0687">Ribonucleoprotein</keyword>
<reference evidence="5 6" key="1">
    <citation type="submission" date="2015-09" db="EMBL/GenBank/DDBJ databases">
        <title>Atta colombica WGS genome.</title>
        <authorList>
            <person name="Nygaard S."/>
            <person name="Hu H."/>
            <person name="Boomsma J."/>
            <person name="Zhang G."/>
        </authorList>
    </citation>
    <scope>NUCLEOTIDE SEQUENCE [LARGE SCALE GENOMIC DNA]</scope>
    <source>
        <strain evidence="5">Treedump-2</strain>
        <tissue evidence="5">Whole body</tissue>
    </source>
</reference>
<keyword evidence="2 5" id="KW-0689">Ribosomal protein</keyword>
<organism evidence="5 6">
    <name type="scientific">Atta colombica</name>
    <dbReference type="NCBI Taxonomy" id="520822"/>
    <lineage>
        <taxon>Eukaryota</taxon>
        <taxon>Metazoa</taxon>
        <taxon>Ecdysozoa</taxon>
        <taxon>Arthropoda</taxon>
        <taxon>Hexapoda</taxon>
        <taxon>Insecta</taxon>
        <taxon>Pterygota</taxon>
        <taxon>Neoptera</taxon>
        <taxon>Endopterygota</taxon>
        <taxon>Hymenoptera</taxon>
        <taxon>Apocrita</taxon>
        <taxon>Aculeata</taxon>
        <taxon>Formicoidea</taxon>
        <taxon>Formicidae</taxon>
        <taxon>Myrmicinae</taxon>
        <taxon>Atta</taxon>
    </lineage>
</organism>
<dbReference type="GO" id="GO:1990904">
    <property type="term" value="C:ribonucleoprotein complex"/>
    <property type="evidence" value="ECO:0007669"/>
    <property type="project" value="UniProtKB-KW"/>
</dbReference>
<proteinExistence type="inferred from homology"/>
<evidence type="ECO:0000313" key="5">
    <source>
        <dbReference type="EMBL" id="KYM76602.1"/>
    </source>
</evidence>
<dbReference type="PANTHER" id="PTHR33964">
    <property type="entry name" value="RE45066P-RELATED"/>
    <property type="match status" value="1"/>
</dbReference>
<feature type="region of interest" description="Disordered" evidence="4">
    <location>
        <begin position="169"/>
        <end position="188"/>
    </location>
</feature>
<feature type="compositionally biased region" description="Basic residues" evidence="4">
    <location>
        <begin position="460"/>
        <end position="469"/>
    </location>
</feature>
<gene>
    <name evidence="5" type="ORF">ALC53_13046</name>
</gene>
<feature type="region of interest" description="Disordered" evidence="4">
    <location>
        <begin position="459"/>
        <end position="577"/>
    </location>
</feature>
<sequence>MFMEKKYGNVVAFYIIFQMGLPRHIHQFISRTIFVQNNDVDKACRLLNRILSKEDIFGQYRRTRYYEKPTQVRRRINYENCKSIYNEDMDRKIKFLLRKNRVDPFPGASHRDHCRTIKEEKRRSGNGEGMILASSRLRRRFGLTPGNLDPKLSDELLARQFAQKRISESRGMPPCLRPPPSGRRSPSSTMIYHKGIRPLMKVKQLVRGSEWQSGITTTFVLRQMLASCRGEECGHEELVRCARPLERISNSDLSFVTKKEDINKLCPDLEAGMKCIKKYTLNCMQQKQREHFNSLYTGTNMAIMELCQDGPYQDEFLKHAPCMQKSKAEYELLCYKSYQKTTQEIMTNGSLGQQNLKSLCCAFQEYLECSHHTVRRQCGDDTARFTKEFLDRMSSSLLKRYLDAKSFCHYANDAYSPYEVLHVIGFGQDHFLSSKDFGFYRALLQREYIPYFRRVLGERSKKRPKRSKGKKGESIRAKEDIHKGLRREEREKKTEKREKHRSSKKTENATSKKDRKPRKETVIVEGKEGLMKEDRGEDDERRKEKKETPKEELSSSEKTEAERREEDGEDREINRENVNIRVVVVVVGGKGQI</sequence>
<evidence type="ECO:0000256" key="1">
    <source>
        <dbReference type="ARBA" id="ARBA00006640"/>
    </source>
</evidence>
<dbReference type="GO" id="GO:0006412">
    <property type="term" value="P:translation"/>
    <property type="evidence" value="ECO:0007669"/>
    <property type="project" value="InterPro"/>
</dbReference>
<dbReference type="PANTHER" id="PTHR33964:SF1">
    <property type="entry name" value="RE45066P"/>
    <property type="match status" value="1"/>
</dbReference>
<name>A0A195AX28_9HYME</name>
<evidence type="ECO:0000256" key="2">
    <source>
        <dbReference type="ARBA" id="ARBA00022980"/>
    </source>
</evidence>
<accession>A0A195AX28</accession>
<feature type="compositionally biased region" description="Basic and acidic residues" evidence="4">
    <location>
        <begin position="504"/>
        <end position="575"/>
    </location>
</feature>
<dbReference type="EMBL" id="KQ976725">
    <property type="protein sequence ID" value="KYM76602.1"/>
    <property type="molecule type" value="Genomic_DNA"/>
</dbReference>
<dbReference type="InterPro" id="IPR038380">
    <property type="entry name" value="Ribosomal_bS21_sf"/>
</dbReference>
<dbReference type="AlphaFoldDB" id="A0A195AX28"/>
<comment type="similarity">
    <text evidence="1">Belongs to the bacterial ribosomal protein bS21 family.</text>
</comment>
<dbReference type="Gene3D" id="1.20.5.1150">
    <property type="entry name" value="Ribosomal protein S8"/>
    <property type="match status" value="1"/>
</dbReference>
<dbReference type="Pfam" id="PF01165">
    <property type="entry name" value="Ribosomal_S21"/>
    <property type="match status" value="1"/>
</dbReference>
<dbReference type="InterPro" id="IPR001911">
    <property type="entry name" value="Ribosomal_bS21"/>
</dbReference>
<protein>
    <submittedName>
        <fullName evidence="5">28S ribosomal protein S21, mitochondrial</fullName>
    </submittedName>
</protein>
<feature type="compositionally biased region" description="Basic and acidic residues" evidence="4">
    <location>
        <begin position="470"/>
        <end position="497"/>
    </location>
</feature>
<keyword evidence="6" id="KW-1185">Reference proteome</keyword>
<evidence type="ECO:0000313" key="6">
    <source>
        <dbReference type="Proteomes" id="UP000078540"/>
    </source>
</evidence>
<dbReference type="NCBIfam" id="TIGR00030">
    <property type="entry name" value="S21p"/>
    <property type="match status" value="1"/>
</dbReference>
<evidence type="ECO:0000256" key="4">
    <source>
        <dbReference type="SAM" id="MobiDB-lite"/>
    </source>
</evidence>
<dbReference type="GO" id="GO:0005840">
    <property type="term" value="C:ribosome"/>
    <property type="evidence" value="ECO:0007669"/>
    <property type="project" value="UniProtKB-KW"/>
</dbReference>
<dbReference type="Proteomes" id="UP000078540">
    <property type="component" value="Unassembled WGS sequence"/>
</dbReference>
<dbReference type="GO" id="GO:0003735">
    <property type="term" value="F:structural constituent of ribosome"/>
    <property type="evidence" value="ECO:0007669"/>
    <property type="project" value="InterPro"/>
</dbReference>
<evidence type="ECO:0000256" key="3">
    <source>
        <dbReference type="ARBA" id="ARBA00023274"/>
    </source>
</evidence>